<dbReference type="EMBL" id="BSYA01000078">
    <property type="protein sequence ID" value="GMG30985.1"/>
    <property type="molecule type" value="Genomic_DNA"/>
</dbReference>
<name>A0AAN5BYZ1_ASPOZ</name>
<accession>A0AAN5BYZ1</accession>
<dbReference type="AlphaFoldDB" id="A0AAN5BYZ1"/>
<dbReference type="Proteomes" id="UP001165205">
    <property type="component" value="Unassembled WGS sequence"/>
</dbReference>
<organism evidence="1 2">
    <name type="scientific">Aspergillus oryzae</name>
    <name type="common">Yellow koji mold</name>
    <dbReference type="NCBI Taxonomy" id="5062"/>
    <lineage>
        <taxon>Eukaryota</taxon>
        <taxon>Fungi</taxon>
        <taxon>Dikarya</taxon>
        <taxon>Ascomycota</taxon>
        <taxon>Pezizomycotina</taxon>
        <taxon>Eurotiomycetes</taxon>
        <taxon>Eurotiomycetidae</taxon>
        <taxon>Eurotiales</taxon>
        <taxon>Aspergillaceae</taxon>
        <taxon>Aspergillus</taxon>
        <taxon>Aspergillus subgen. Circumdati</taxon>
    </lineage>
</organism>
<protein>
    <submittedName>
        <fullName evidence="1">Unnamed protein product</fullName>
    </submittedName>
</protein>
<sequence length="97" mass="10739">MFATSTLLLPMIKLGMCPETIPLRRSVEMALEILEAMEESVVARKSVDLIKRYLREFSLSDAQSSMVNIEGSVPAYAAESPSQGTFDIPVCDLHFTL</sequence>
<reference evidence="1" key="1">
    <citation type="submission" date="2023-04" db="EMBL/GenBank/DDBJ databases">
        <title>Aspergillus oryzae NBRC 4228.</title>
        <authorList>
            <person name="Ichikawa N."/>
            <person name="Sato H."/>
            <person name="Tonouchi N."/>
        </authorList>
    </citation>
    <scope>NUCLEOTIDE SEQUENCE</scope>
    <source>
        <strain evidence="1">NBRC 4228</strain>
    </source>
</reference>
<comment type="caution">
    <text evidence="1">The sequence shown here is derived from an EMBL/GenBank/DDBJ whole genome shotgun (WGS) entry which is preliminary data.</text>
</comment>
<gene>
    <name evidence="1" type="ORF">Aory04_000696200</name>
</gene>
<proteinExistence type="predicted"/>
<evidence type="ECO:0000313" key="2">
    <source>
        <dbReference type="Proteomes" id="UP001165205"/>
    </source>
</evidence>
<evidence type="ECO:0000313" key="1">
    <source>
        <dbReference type="EMBL" id="GMG30985.1"/>
    </source>
</evidence>